<dbReference type="Pfam" id="PF00171">
    <property type="entry name" value="Aldedh"/>
    <property type="match status" value="1"/>
</dbReference>
<dbReference type="RefSeq" id="WP_209738791.1">
    <property type="nucleotide sequence ID" value="NZ_CP072611.1"/>
</dbReference>
<feature type="domain" description="Aldehyde dehydrogenase" evidence="3">
    <location>
        <begin position="15"/>
        <end position="473"/>
    </location>
</feature>
<comment type="similarity">
    <text evidence="1">Belongs to the aldehyde dehydrogenase family.</text>
</comment>
<accession>A0ABW5CP46</accession>
<name>A0ABW5CP46_9HYPH</name>
<gene>
    <name evidence="4" type="ORF">ACFSKQ_12685</name>
</gene>
<keyword evidence="5" id="KW-1185">Reference proteome</keyword>
<sequence>MTSYPDTKLLIDGQWREGGGEALEVINPATAERIGSLAHASRADLDEALAAAEKGLRLWRDTSAYERSRLMRRAGELLRERADAVARIMTQEQGKPLAEAKAETLGAADTIDWFAEEARRAYGRVVPSRATNVTQLVIKEPVGVAAAFTPWNFPLNQAVRKVSAALAAGCSVILKGPEETPASCAELAKAFQDAGLPAGVLSLVFGVPAEISGYLIPHPTVKKISFTGSTAVGKKLAALAGEHMKRVTMELGGHAPSIVFEDADVEKAARLLTGAKFRNAGQVCISPTRFLVHEAVFDRFVDGMVEASEAIRVGNGLDEGVTMGALANSRRIDAIEALTADALAKGATLRAGGERIGNRGYFFQPTILTDVPLEARAMSEEPFGPLALVNRFSSYEGVVEEANRLPYGLAAYAYTRSARTISDLSRDIESGMLSVNHHGLGLPEVPFGGVQDSGYGSEGGLEAIEAYLNTKLVTQAV</sequence>
<dbReference type="InterPro" id="IPR016162">
    <property type="entry name" value="Ald_DH_N"/>
</dbReference>
<dbReference type="InterPro" id="IPR016161">
    <property type="entry name" value="Ald_DH/histidinol_DH"/>
</dbReference>
<dbReference type="EC" id="1.2.1.-" evidence="4"/>
<evidence type="ECO:0000256" key="1">
    <source>
        <dbReference type="ARBA" id="ARBA00009986"/>
    </source>
</evidence>
<dbReference type="GO" id="GO:0016491">
    <property type="term" value="F:oxidoreductase activity"/>
    <property type="evidence" value="ECO:0007669"/>
    <property type="project" value="UniProtKB-KW"/>
</dbReference>
<proteinExistence type="inferred from homology"/>
<evidence type="ECO:0000259" key="3">
    <source>
        <dbReference type="Pfam" id="PF00171"/>
    </source>
</evidence>
<protein>
    <submittedName>
        <fullName evidence="4">NAD-dependent succinate-semialdehyde dehydrogenase</fullName>
        <ecNumber evidence="4">1.2.1.-</ecNumber>
    </submittedName>
</protein>
<dbReference type="PANTHER" id="PTHR43353:SF5">
    <property type="entry name" value="SUCCINATE-SEMIALDEHYDE DEHYDROGENASE, MITOCHONDRIAL"/>
    <property type="match status" value="1"/>
</dbReference>
<keyword evidence="2 4" id="KW-0560">Oxidoreductase</keyword>
<dbReference type="InterPro" id="IPR016163">
    <property type="entry name" value="Ald_DH_C"/>
</dbReference>
<dbReference type="SUPFAM" id="SSF53720">
    <property type="entry name" value="ALDH-like"/>
    <property type="match status" value="1"/>
</dbReference>
<comment type="caution">
    <text evidence="4">The sequence shown here is derived from an EMBL/GenBank/DDBJ whole genome shotgun (WGS) entry which is preliminary data.</text>
</comment>
<dbReference type="Gene3D" id="3.40.605.10">
    <property type="entry name" value="Aldehyde Dehydrogenase, Chain A, domain 1"/>
    <property type="match status" value="1"/>
</dbReference>
<dbReference type="PANTHER" id="PTHR43353">
    <property type="entry name" value="SUCCINATE-SEMIALDEHYDE DEHYDROGENASE, MITOCHONDRIAL"/>
    <property type="match status" value="1"/>
</dbReference>
<evidence type="ECO:0000256" key="2">
    <source>
        <dbReference type="ARBA" id="ARBA00023002"/>
    </source>
</evidence>
<dbReference type="Gene3D" id="3.40.309.10">
    <property type="entry name" value="Aldehyde Dehydrogenase, Chain A, domain 2"/>
    <property type="match status" value="1"/>
</dbReference>
<reference evidence="5" key="1">
    <citation type="journal article" date="2019" name="Int. J. Syst. Evol. Microbiol.">
        <title>The Global Catalogue of Microorganisms (GCM) 10K type strain sequencing project: providing services to taxonomists for standard genome sequencing and annotation.</title>
        <authorList>
            <consortium name="The Broad Institute Genomics Platform"/>
            <consortium name="The Broad Institute Genome Sequencing Center for Infectious Disease"/>
            <person name="Wu L."/>
            <person name="Ma J."/>
        </authorList>
    </citation>
    <scope>NUCLEOTIDE SEQUENCE [LARGE SCALE GENOMIC DNA]</scope>
    <source>
        <strain evidence="5">ZS-35-S2</strain>
    </source>
</reference>
<dbReference type="Proteomes" id="UP001597371">
    <property type="component" value="Unassembled WGS sequence"/>
</dbReference>
<evidence type="ECO:0000313" key="5">
    <source>
        <dbReference type="Proteomes" id="UP001597371"/>
    </source>
</evidence>
<organism evidence="4 5">
    <name type="scientific">Aureimonas populi</name>
    <dbReference type="NCBI Taxonomy" id="1701758"/>
    <lineage>
        <taxon>Bacteria</taxon>
        <taxon>Pseudomonadati</taxon>
        <taxon>Pseudomonadota</taxon>
        <taxon>Alphaproteobacteria</taxon>
        <taxon>Hyphomicrobiales</taxon>
        <taxon>Aurantimonadaceae</taxon>
        <taxon>Aureimonas</taxon>
    </lineage>
</organism>
<dbReference type="EMBL" id="JBHUIJ010000015">
    <property type="protein sequence ID" value="MFD2238306.1"/>
    <property type="molecule type" value="Genomic_DNA"/>
</dbReference>
<dbReference type="InterPro" id="IPR050740">
    <property type="entry name" value="Aldehyde_DH_Superfamily"/>
</dbReference>
<evidence type="ECO:0000313" key="4">
    <source>
        <dbReference type="EMBL" id="MFD2238306.1"/>
    </source>
</evidence>
<dbReference type="InterPro" id="IPR015590">
    <property type="entry name" value="Aldehyde_DH_dom"/>
</dbReference>
<dbReference type="CDD" id="cd07103">
    <property type="entry name" value="ALDH_F5_SSADH_GabD"/>
    <property type="match status" value="1"/>
</dbReference>